<gene>
    <name evidence="2" type="ORF">Cocul_01670</name>
</gene>
<dbReference type="EMBL" id="LKST01000003">
    <property type="protein sequence ID" value="KQB83600.1"/>
    <property type="molecule type" value="Genomic_DNA"/>
</dbReference>
<sequence length="425" mass="47237">MRSRLITHLIAGLPIPAIWLIFCLIMRDVWFTSYNGLTMSLWTPLVFTGGIICAIAAWQEASRLAHHSTAIWLSTPRSWFVVRLREILGGYLLSVLLPTLLSQGAMLLIGAILSLPGYLDLRYGAYALAFSFILYLLGALTAHLRFGPLRSAIIALFLGLYAGMYIALTTAEVDTWDVFRPSSWEVIVICAFILFIAVPLTTARRTITARASRTTAIVGVALTVAAIFSMGGVQTSGYVRTDYENILCEDSGEDTLCIWREDSFKWDDIRAYLQRTRDLRAAAGLPATPILAIEPGIPQDRAKTPEEVEKKEYLLTYIFALGGNTPSWPAAQSFADFLRQWPDACSLEAPEQSDLLYDLLTNFLYGDIAYTGFSTSDPERDGTRLDYSRELAQLSEEEQLTRLASALSSFTATCSYDPEEFRAHG</sequence>
<evidence type="ECO:0000313" key="3">
    <source>
        <dbReference type="Proteomes" id="UP000050517"/>
    </source>
</evidence>
<keyword evidence="1" id="KW-0472">Membrane</keyword>
<keyword evidence="1" id="KW-0812">Transmembrane</keyword>
<comment type="caution">
    <text evidence="2">The sequence shown here is derived from an EMBL/GenBank/DDBJ whole genome shotgun (WGS) entry which is preliminary data.</text>
</comment>
<dbReference type="STRING" id="1544416.Cocul_01670"/>
<keyword evidence="1" id="KW-1133">Transmembrane helix</keyword>
<dbReference type="Proteomes" id="UP000050517">
    <property type="component" value="Unassembled WGS sequence"/>
</dbReference>
<feature type="transmembrane region" description="Helical" evidence="1">
    <location>
        <begin position="7"/>
        <end position="27"/>
    </location>
</feature>
<organism evidence="2 3">
    <name type="scientific">Corynebacterium oculi</name>
    <dbReference type="NCBI Taxonomy" id="1544416"/>
    <lineage>
        <taxon>Bacteria</taxon>
        <taxon>Bacillati</taxon>
        <taxon>Actinomycetota</taxon>
        <taxon>Actinomycetes</taxon>
        <taxon>Mycobacteriales</taxon>
        <taxon>Corynebacteriaceae</taxon>
        <taxon>Corynebacterium</taxon>
    </lineage>
</organism>
<feature type="transmembrane region" description="Helical" evidence="1">
    <location>
        <begin position="183"/>
        <end position="203"/>
    </location>
</feature>
<proteinExistence type="predicted"/>
<reference evidence="2 3" key="1">
    <citation type="submission" date="2015-10" db="EMBL/GenBank/DDBJ databases">
        <title>Corynebacteirum lowii and Corynebacterium oculi species nova, derived from human clinical disease and and emended description of Corynebacterium mastiditis.</title>
        <authorList>
            <person name="Bernard K."/>
            <person name="Pacheco A.L."/>
            <person name="Mcdougall C."/>
            <person name="Burtx T."/>
            <person name="Weibe D."/>
            <person name="Tyler S."/>
            <person name="Olson A.B."/>
            <person name="Cnockaert M."/>
            <person name="Eguchi H."/>
            <person name="Kuwahara T."/>
            <person name="Nakayama-Imaohji H."/>
            <person name="Boudewijins M."/>
            <person name="Van Hoecke F."/>
            <person name="Bernier A.-M."/>
            <person name="Vandamme P."/>
        </authorList>
    </citation>
    <scope>NUCLEOTIDE SEQUENCE [LARGE SCALE GENOMIC DNA]</scope>
    <source>
        <strain evidence="2 3">NML 130210</strain>
    </source>
</reference>
<feature type="transmembrane region" description="Helical" evidence="1">
    <location>
        <begin position="39"/>
        <end position="58"/>
    </location>
</feature>
<feature type="transmembrane region" description="Helical" evidence="1">
    <location>
        <begin position="215"/>
        <end position="233"/>
    </location>
</feature>
<keyword evidence="3" id="KW-1185">Reference proteome</keyword>
<dbReference type="PATRIC" id="fig|1544416.3.peg.1674"/>
<feature type="transmembrane region" description="Helical" evidence="1">
    <location>
        <begin position="151"/>
        <end position="171"/>
    </location>
</feature>
<accession>A0A0Q0YBZ5</accession>
<feature type="transmembrane region" description="Helical" evidence="1">
    <location>
        <begin position="125"/>
        <end position="144"/>
    </location>
</feature>
<name>A0A0Q0YBZ5_9CORY</name>
<evidence type="ECO:0000256" key="1">
    <source>
        <dbReference type="SAM" id="Phobius"/>
    </source>
</evidence>
<feature type="transmembrane region" description="Helical" evidence="1">
    <location>
        <begin position="87"/>
        <end position="113"/>
    </location>
</feature>
<evidence type="ECO:0008006" key="4">
    <source>
        <dbReference type="Google" id="ProtNLM"/>
    </source>
</evidence>
<protein>
    <recommendedName>
        <fullName evidence="4">ABC-2 family transporter protein</fullName>
    </recommendedName>
</protein>
<evidence type="ECO:0000313" key="2">
    <source>
        <dbReference type="EMBL" id="KQB83600.1"/>
    </source>
</evidence>
<dbReference type="AlphaFoldDB" id="A0A0Q0YBZ5"/>